<feature type="transmembrane region" description="Helical" evidence="10">
    <location>
        <begin position="156"/>
        <end position="174"/>
    </location>
</feature>
<comment type="function">
    <text evidence="6">MFS transporter; part of the gene cluster that mediates the biosynthesis of cercosporin, a light-activated, non-host-selective toxin. The perylenequinone chromophore of cercosporin absorbs light energy to attain an electronically-activated triplet state and produces active oxygen species such as the hydroxyl radical, superoxide, hydrogen peroxide or singlet oxygen upon reaction with oxygen molecules. These reactive oxygen species cause damage to various cellular components including lipids, proteins and nucleic acids. Responsible for secretion and accumulation of cercosporin, but does not play any roles in self-protection against the toxicity of cercosporin.</text>
</comment>
<dbReference type="PROSITE" id="PS50850">
    <property type="entry name" value="MFS"/>
    <property type="match status" value="1"/>
</dbReference>
<feature type="transmembrane region" description="Helical" evidence="10">
    <location>
        <begin position="394"/>
        <end position="418"/>
    </location>
</feature>
<dbReference type="GO" id="GO:0000297">
    <property type="term" value="F:spermine transmembrane transporter activity"/>
    <property type="evidence" value="ECO:0007669"/>
    <property type="project" value="TreeGrafter"/>
</dbReference>
<feature type="transmembrane region" description="Helical" evidence="10">
    <location>
        <begin position="322"/>
        <end position="348"/>
    </location>
</feature>
<dbReference type="OrthoDB" id="3936150at2759"/>
<evidence type="ECO:0000313" key="13">
    <source>
        <dbReference type="Proteomes" id="UP000660729"/>
    </source>
</evidence>
<evidence type="ECO:0000256" key="9">
    <source>
        <dbReference type="SAM" id="MobiDB-lite"/>
    </source>
</evidence>
<comment type="caution">
    <text evidence="12">The sequence shown here is derived from an EMBL/GenBank/DDBJ whole genome shotgun (WGS) entry which is preliminary data.</text>
</comment>
<feature type="compositionally biased region" description="Polar residues" evidence="9">
    <location>
        <begin position="11"/>
        <end position="32"/>
    </location>
</feature>
<evidence type="ECO:0000256" key="10">
    <source>
        <dbReference type="SAM" id="Phobius"/>
    </source>
</evidence>
<evidence type="ECO:0000256" key="4">
    <source>
        <dbReference type="ARBA" id="ARBA00023136"/>
    </source>
</evidence>
<evidence type="ECO:0000256" key="7">
    <source>
        <dbReference type="ARBA" id="ARBA00069139"/>
    </source>
</evidence>
<name>A0A8H6RCG4_9PEZI</name>
<feature type="transmembrane region" description="Helical" evidence="10">
    <location>
        <begin position="186"/>
        <end position="207"/>
    </location>
</feature>
<feature type="transmembrane region" description="Helical" evidence="10">
    <location>
        <begin position="369"/>
        <end position="388"/>
    </location>
</feature>
<feature type="transmembrane region" description="Helical" evidence="10">
    <location>
        <begin position="439"/>
        <end position="457"/>
    </location>
</feature>
<evidence type="ECO:0000256" key="6">
    <source>
        <dbReference type="ARBA" id="ARBA00053977"/>
    </source>
</evidence>
<organism evidence="12 13">
    <name type="scientific">Pseudocercospora fuligena</name>
    <dbReference type="NCBI Taxonomy" id="685502"/>
    <lineage>
        <taxon>Eukaryota</taxon>
        <taxon>Fungi</taxon>
        <taxon>Dikarya</taxon>
        <taxon>Ascomycota</taxon>
        <taxon>Pezizomycotina</taxon>
        <taxon>Dothideomycetes</taxon>
        <taxon>Dothideomycetidae</taxon>
        <taxon>Mycosphaerellales</taxon>
        <taxon>Mycosphaerellaceae</taxon>
        <taxon>Pseudocercospora</taxon>
    </lineage>
</organism>
<dbReference type="PANTHER" id="PTHR23502">
    <property type="entry name" value="MAJOR FACILITATOR SUPERFAMILY"/>
    <property type="match status" value="1"/>
</dbReference>
<dbReference type="GO" id="GO:0005886">
    <property type="term" value="C:plasma membrane"/>
    <property type="evidence" value="ECO:0007669"/>
    <property type="project" value="TreeGrafter"/>
</dbReference>
<feature type="transmembrane region" description="Helical" evidence="10">
    <location>
        <begin position="213"/>
        <end position="234"/>
    </location>
</feature>
<feature type="region of interest" description="Disordered" evidence="9">
    <location>
        <begin position="1"/>
        <end position="54"/>
    </location>
</feature>
<keyword evidence="4 10" id="KW-0472">Membrane</keyword>
<feature type="transmembrane region" description="Helical" evidence="10">
    <location>
        <begin position="99"/>
        <end position="119"/>
    </location>
</feature>
<dbReference type="Gene3D" id="1.20.1250.20">
    <property type="entry name" value="MFS general substrate transporter like domains"/>
    <property type="match status" value="1"/>
</dbReference>
<dbReference type="EMBL" id="JABCIY010000175">
    <property type="protein sequence ID" value="KAF7190006.1"/>
    <property type="molecule type" value="Genomic_DNA"/>
</dbReference>
<dbReference type="AlphaFoldDB" id="A0A8H6RCG4"/>
<dbReference type="PANTHER" id="PTHR23502:SF38">
    <property type="entry name" value="POLYAMINE TRANSPORTER 4"/>
    <property type="match status" value="1"/>
</dbReference>
<dbReference type="FunFam" id="1.20.1250.20:FF:000011">
    <property type="entry name" value="MFS multidrug transporter, putative"/>
    <property type="match status" value="1"/>
</dbReference>
<dbReference type="InterPro" id="IPR011701">
    <property type="entry name" value="MFS"/>
</dbReference>
<evidence type="ECO:0000256" key="8">
    <source>
        <dbReference type="ARBA" id="ARBA00077167"/>
    </source>
</evidence>
<protein>
    <recommendedName>
        <fullName evidence="7">Cercosporin MFS transporter CTB4</fullName>
    </recommendedName>
    <alternativeName>
        <fullName evidence="8">Cercosporin toxin biosynthesis cluster protein 4</fullName>
    </alternativeName>
</protein>
<evidence type="ECO:0000256" key="1">
    <source>
        <dbReference type="ARBA" id="ARBA00004141"/>
    </source>
</evidence>
<feature type="domain" description="Major facilitator superfamily (MFS) profile" evidence="11">
    <location>
        <begin position="61"/>
        <end position="489"/>
    </location>
</feature>
<sequence>MSSHDEEKEVGTSQAQSNRTSIAPSTSDVLQSKSEKKVDDWDGAEDADNPQNWPRSKKIWHTAIPSIIAFICTLGSSIITPGRDSIMQDLGVSAEVALLPYVLYVAGLAFGPMIAAPCSETFGRRAVYLTGMPLFAVFNLGAGFSNNIAALTITRFFAGVFGSPGLSIGGATLTDMWSAQERATPMSLFVTVPFLGPAIGPLVGGFVAEKKGWRWTIWTLLFFTVVGLTPAMFMKETYKAAILKRRAKKRGLTYPTSGRTPRQQALFFVRSTLTRPVHMFCVEPVACLFALYVGINFGMLYGFFAAFPYVFQTIYGFNLGQIGLTFIGLAVGTLVACGLIIIFARLVYRPKAAARKKAGQGPPPPESRLHIGMVGSTLLPVSLFWFGWSAQDGVHWMCPIVAEAFFACGNVMVFMAALSYVMDFYGPSVGASAMGANTLLRYGLGCVFPLFIVQMYSGLGIGWASSLFGFVSLALTPIPWVFYLYGPRLRARSKYVKS</sequence>
<comment type="similarity">
    <text evidence="5">Belongs to the major facilitator superfamily. CAR1 family.</text>
</comment>
<proteinExistence type="inferred from homology"/>
<evidence type="ECO:0000313" key="12">
    <source>
        <dbReference type="EMBL" id="KAF7190006.1"/>
    </source>
</evidence>
<reference evidence="12" key="1">
    <citation type="submission" date="2020-04" db="EMBL/GenBank/DDBJ databases">
        <title>Draft genome resource of the tomato pathogen Pseudocercospora fuligena.</title>
        <authorList>
            <person name="Zaccaron A."/>
        </authorList>
    </citation>
    <scope>NUCLEOTIDE SEQUENCE</scope>
    <source>
        <strain evidence="12">PF001</strain>
    </source>
</reference>
<feature type="transmembrane region" description="Helical" evidence="10">
    <location>
        <begin position="126"/>
        <end position="144"/>
    </location>
</feature>
<dbReference type="InterPro" id="IPR020846">
    <property type="entry name" value="MFS_dom"/>
</dbReference>
<evidence type="ECO:0000256" key="3">
    <source>
        <dbReference type="ARBA" id="ARBA00022989"/>
    </source>
</evidence>
<feature type="transmembrane region" description="Helical" evidence="10">
    <location>
        <begin position="463"/>
        <end position="485"/>
    </location>
</feature>
<feature type="transmembrane region" description="Helical" evidence="10">
    <location>
        <begin position="285"/>
        <end position="310"/>
    </location>
</feature>
<feature type="compositionally biased region" description="Basic and acidic residues" evidence="9">
    <location>
        <begin position="1"/>
        <end position="10"/>
    </location>
</feature>
<feature type="transmembrane region" description="Helical" evidence="10">
    <location>
        <begin position="59"/>
        <end position="79"/>
    </location>
</feature>
<gene>
    <name evidence="12" type="ORF">HII31_08337</name>
</gene>
<accession>A0A8H6RCG4</accession>
<dbReference type="CDD" id="cd17323">
    <property type="entry name" value="MFS_Tpo1_MDR_like"/>
    <property type="match status" value="1"/>
</dbReference>
<keyword evidence="13" id="KW-1185">Reference proteome</keyword>
<evidence type="ECO:0000259" key="11">
    <source>
        <dbReference type="PROSITE" id="PS50850"/>
    </source>
</evidence>
<dbReference type="Pfam" id="PF07690">
    <property type="entry name" value="MFS_1"/>
    <property type="match status" value="1"/>
</dbReference>
<dbReference type="InterPro" id="IPR036259">
    <property type="entry name" value="MFS_trans_sf"/>
</dbReference>
<comment type="subcellular location">
    <subcellularLocation>
        <location evidence="1">Membrane</location>
        <topology evidence="1">Multi-pass membrane protein</topology>
    </subcellularLocation>
</comment>
<keyword evidence="2 10" id="KW-0812">Transmembrane</keyword>
<evidence type="ECO:0000256" key="5">
    <source>
        <dbReference type="ARBA" id="ARBA00038347"/>
    </source>
</evidence>
<evidence type="ECO:0000256" key="2">
    <source>
        <dbReference type="ARBA" id="ARBA00022692"/>
    </source>
</evidence>
<keyword evidence="3 10" id="KW-1133">Transmembrane helix</keyword>
<dbReference type="GO" id="GO:0015606">
    <property type="term" value="F:spermidine transmembrane transporter activity"/>
    <property type="evidence" value="ECO:0007669"/>
    <property type="project" value="TreeGrafter"/>
</dbReference>
<dbReference type="SUPFAM" id="SSF103473">
    <property type="entry name" value="MFS general substrate transporter"/>
    <property type="match status" value="1"/>
</dbReference>
<dbReference type="Proteomes" id="UP000660729">
    <property type="component" value="Unassembled WGS sequence"/>
</dbReference>